<dbReference type="SUPFAM" id="SSF160104">
    <property type="entry name" value="Acetoacetate decarboxylase-like"/>
    <property type="match status" value="1"/>
</dbReference>
<comment type="caution">
    <text evidence="1">The sequence shown here is derived from an EMBL/GenBank/DDBJ whole genome shotgun (WGS) entry which is preliminary data.</text>
</comment>
<sequence length="299" mass="33847">MKPNTNIKPGLLNNEIQFADPFFKQFTLRSNKQPLKLTDEISKDYQFPTFYGDASCSIGVFLCDYKQAQAMLPHPKMKPVAMPKGRALVTFSCYEYRNVLGVAPYNEVAMTIPVMIDPTINIPVLPMVMDGFSKFGYYVFHMPVTSLENRIRGNSIWGLPKVVDTIEINVKGDIAKTTVNDEQGNEYFSLKVPTTGKATNFDVSSNLYSKLNNQLLQSPTQFKASFTVNKYMDRLWKKGGKDPGVLTLGTGPYAAMLRKLEIEPQPFQFRHTHHMNACFDLPNEHYQAPFIFNSEQKGA</sequence>
<dbReference type="EMBL" id="RXNU01000003">
    <property type="protein sequence ID" value="RTR39689.1"/>
    <property type="molecule type" value="Genomic_DNA"/>
</dbReference>
<dbReference type="InterPro" id="IPR023375">
    <property type="entry name" value="ADC_dom_sf"/>
</dbReference>
<proteinExistence type="predicted"/>
<accession>A0A431WW67</accession>
<dbReference type="RefSeq" id="WP_126519702.1">
    <property type="nucleotide sequence ID" value="NZ_RXNU01000003.1"/>
</dbReference>
<evidence type="ECO:0008006" key="3">
    <source>
        <dbReference type="Google" id="ProtNLM"/>
    </source>
</evidence>
<dbReference type="Proteomes" id="UP000267448">
    <property type="component" value="Unassembled WGS sequence"/>
</dbReference>
<dbReference type="Gene3D" id="2.40.400.10">
    <property type="entry name" value="Acetoacetate decarboxylase-like"/>
    <property type="match status" value="1"/>
</dbReference>
<evidence type="ECO:0000313" key="1">
    <source>
        <dbReference type="EMBL" id="RTR39689.1"/>
    </source>
</evidence>
<evidence type="ECO:0000313" key="2">
    <source>
        <dbReference type="Proteomes" id="UP000267448"/>
    </source>
</evidence>
<dbReference type="OrthoDB" id="2676304at2"/>
<protein>
    <recommendedName>
        <fullName evidence="3">Acetoacetate decarboxylase</fullName>
    </recommendedName>
</protein>
<gene>
    <name evidence="1" type="ORF">EKG38_07775</name>
</gene>
<dbReference type="AlphaFoldDB" id="A0A431WW67"/>
<dbReference type="InterPro" id="IPR010451">
    <property type="entry name" value="Acetoacetate_decarboxylase"/>
</dbReference>
<reference evidence="1 2" key="1">
    <citation type="submission" date="2018-12" db="EMBL/GenBank/DDBJ databases">
        <authorList>
            <person name="Yu L."/>
        </authorList>
    </citation>
    <scope>NUCLEOTIDE SEQUENCE [LARGE SCALE GENOMIC DNA]</scope>
    <source>
        <strain evidence="1 2">HAW-EB2</strain>
    </source>
</reference>
<organism evidence="1 2">
    <name type="scientific">Shewanella canadensis</name>
    <dbReference type="NCBI Taxonomy" id="271096"/>
    <lineage>
        <taxon>Bacteria</taxon>
        <taxon>Pseudomonadati</taxon>
        <taxon>Pseudomonadota</taxon>
        <taxon>Gammaproteobacteria</taxon>
        <taxon>Alteromonadales</taxon>
        <taxon>Shewanellaceae</taxon>
        <taxon>Shewanella</taxon>
    </lineage>
</organism>
<keyword evidence="2" id="KW-1185">Reference proteome</keyword>
<dbReference type="GO" id="GO:0016829">
    <property type="term" value="F:lyase activity"/>
    <property type="evidence" value="ECO:0007669"/>
    <property type="project" value="InterPro"/>
</dbReference>
<name>A0A431WW67_9GAMM</name>
<dbReference type="Pfam" id="PF06314">
    <property type="entry name" value="ADC"/>
    <property type="match status" value="1"/>
</dbReference>